<accession>A0A9P1ENA0</accession>
<dbReference type="Gene3D" id="1.50.10.130">
    <property type="entry name" value="Terpene synthase, N-terminal domain"/>
    <property type="match status" value="1"/>
</dbReference>
<reference evidence="5" key="1">
    <citation type="submission" date="2022-07" db="EMBL/GenBank/DDBJ databases">
        <authorList>
            <person name="Macas J."/>
            <person name="Novak P."/>
            <person name="Neumann P."/>
        </authorList>
    </citation>
    <scope>NUCLEOTIDE SEQUENCE</scope>
</reference>
<keyword evidence="3" id="KW-0456">Lyase</keyword>
<evidence type="ECO:0000256" key="3">
    <source>
        <dbReference type="ARBA" id="ARBA00023239"/>
    </source>
</evidence>
<evidence type="ECO:0000259" key="4">
    <source>
        <dbReference type="Pfam" id="PF01397"/>
    </source>
</evidence>
<dbReference type="InterPro" id="IPR008930">
    <property type="entry name" value="Terpenoid_cyclase/PrenylTrfase"/>
</dbReference>
<dbReference type="PANTHER" id="PTHR31225">
    <property type="entry name" value="OS04G0344100 PROTEIN-RELATED"/>
    <property type="match status" value="1"/>
</dbReference>
<comment type="pathway">
    <text evidence="2">Secondary metabolite biosynthesis; terpenoid biosynthesis.</text>
</comment>
<gene>
    <name evidence="5" type="ORF">CEURO_LOCUS22106</name>
</gene>
<dbReference type="EMBL" id="CAMAPE010000077">
    <property type="protein sequence ID" value="CAH9118846.1"/>
    <property type="molecule type" value="Genomic_DNA"/>
</dbReference>
<organism evidence="5 6">
    <name type="scientific">Cuscuta europaea</name>
    <name type="common">European dodder</name>
    <dbReference type="NCBI Taxonomy" id="41803"/>
    <lineage>
        <taxon>Eukaryota</taxon>
        <taxon>Viridiplantae</taxon>
        <taxon>Streptophyta</taxon>
        <taxon>Embryophyta</taxon>
        <taxon>Tracheophyta</taxon>
        <taxon>Spermatophyta</taxon>
        <taxon>Magnoliopsida</taxon>
        <taxon>eudicotyledons</taxon>
        <taxon>Gunneridae</taxon>
        <taxon>Pentapetalae</taxon>
        <taxon>asterids</taxon>
        <taxon>lamiids</taxon>
        <taxon>Solanales</taxon>
        <taxon>Convolvulaceae</taxon>
        <taxon>Cuscuteae</taxon>
        <taxon>Cuscuta</taxon>
        <taxon>Cuscuta subgen. Cuscuta</taxon>
    </lineage>
</organism>
<dbReference type="InterPro" id="IPR050148">
    <property type="entry name" value="Terpene_synthase-like"/>
</dbReference>
<comment type="caution">
    <text evidence="5">The sequence shown here is derived from an EMBL/GenBank/DDBJ whole genome shotgun (WGS) entry which is preliminary data.</text>
</comment>
<dbReference type="InterPro" id="IPR036965">
    <property type="entry name" value="Terpene_synth_N_sf"/>
</dbReference>
<dbReference type="Proteomes" id="UP001152484">
    <property type="component" value="Unassembled WGS sequence"/>
</dbReference>
<dbReference type="Pfam" id="PF01397">
    <property type="entry name" value="Terpene_synth"/>
    <property type="match status" value="1"/>
</dbReference>
<evidence type="ECO:0000256" key="1">
    <source>
        <dbReference type="ARBA" id="ARBA00001946"/>
    </source>
</evidence>
<name>A0A9P1ENA0_CUSEU</name>
<dbReference type="InterPro" id="IPR001906">
    <property type="entry name" value="Terpene_synth_N"/>
</dbReference>
<proteinExistence type="predicted"/>
<comment type="cofactor">
    <cofactor evidence="1">
        <name>Mg(2+)</name>
        <dbReference type="ChEBI" id="CHEBI:18420"/>
    </cofactor>
</comment>
<dbReference type="FunFam" id="1.50.10.130:FF:000001">
    <property type="entry name" value="Isoprene synthase, chloroplastic"/>
    <property type="match status" value="1"/>
</dbReference>
<protein>
    <recommendedName>
        <fullName evidence="4">Terpene synthase N-terminal domain-containing protein</fullName>
    </recommendedName>
</protein>
<feature type="non-terminal residue" evidence="5">
    <location>
        <position position="268"/>
    </location>
</feature>
<dbReference type="Gene3D" id="1.10.600.10">
    <property type="entry name" value="Farnesyl Diphosphate Synthase"/>
    <property type="match status" value="1"/>
</dbReference>
<evidence type="ECO:0000313" key="6">
    <source>
        <dbReference type="Proteomes" id="UP001152484"/>
    </source>
</evidence>
<dbReference type="GO" id="GO:0010333">
    <property type="term" value="F:terpene synthase activity"/>
    <property type="evidence" value="ECO:0007669"/>
    <property type="project" value="InterPro"/>
</dbReference>
<evidence type="ECO:0000313" key="5">
    <source>
        <dbReference type="EMBL" id="CAH9118846.1"/>
    </source>
</evidence>
<dbReference type="AlphaFoldDB" id="A0A9P1ENA0"/>
<dbReference type="OrthoDB" id="1304311at2759"/>
<feature type="domain" description="Terpene synthase N-terminal" evidence="4">
    <location>
        <begin position="34"/>
        <end position="198"/>
    </location>
</feature>
<dbReference type="InterPro" id="IPR008949">
    <property type="entry name" value="Isoprenoid_synthase_dom_sf"/>
</dbReference>
<evidence type="ECO:0000256" key="2">
    <source>
        <dbReference type="ARBA" id="ARBA00004721"/>
    </source>
</evidence>
<dbReference type="PANTHER" id="PTHR31225:SF221">
    <property type="entry name" value="(-)-GERMACRENE D SYNTHASE"/>
    <property type="match status" value="1"/>
</dbReference>
<dbReference type="GO" id="GO:0016114">
    <property type="term" value="P:terpenoid biosynthetic process"/>
    <property type="evidence" value="ECO:0007669"/>
    <property type="project" value="InterPro"/>
</dbReference>
<keyword evidence="6" id="KW-1185">Reference proteome</keyword>
<dbReference type="SUPFAM" id="SSF48239">
    <property type="entry name" value="Terpenoid cyclases/Protein prenyltransferases"/>
    <property type="match status" value="1"/>
</dbReference>
<sequence>MAANIINVSPLTTLNDKPQLHEVTRRSANYHPSIWGDFFLSYSSEQMDGDTIALKEEHQQLKEKVRNMLVEDPHISSEKLDLINNIQRLGVNYHFKEEIEAIMQHIFEVYDDLNDKDIKENDLYAVSIRFRLLRQEGYGVSSGCFAKFLESDGKLKESLINNADAILSLYEASHLRVHGEKILDEMLIFTTSHLQTMQLCGPNPTSRSLLLSEALKQPICKRLARIDARIFLSIYQLDESHDTTLLKFAKLDFNLLQKQHQKELGSLT</sequence>